<dbReference type="AlphaFoldDB" id="A0A163Y5S8"/>
<name>A0A163Y5S8_9BACL</name>
<sequence>MITNDELADPAVEMDDPSFAGHALMTIKQLNRTPVITKFAPIRIIVMEEHRISFASALLLPLQTELVIGIELSTSDQVVALEGRVDGVNRMNDSELVYNVELHLEPETESAWRWLIKHVADCRKVRESYHLFEAPMGSAHIDIQL</sequence>
<keyword evidence="2" id="KW-1185">Reference proteome</keyword>
<evidence type="ECO:0000313" key="2">
    <source>
        <dbReference type="Proteomes" id="UP000076563"/>
    </source>
</evidence>
<comment type="caution">
    <text evidence="1">The sequence shown here is derived from an EMBL/GenBank/DDBJ whole genome shotgun (WGS) entry which is preliminary data.</text>
</comment>
<evidence type="ECO:0008006" key="3">
    <source>
        <dbReference type="Google" id="ProtNLM"/>
    </source>
</evidence>
<dbReference type="STRING" id="1007103.GCA_000213315_04312"/>
<protein>
    <recommendedName>
        <fullName evidence="3">PilZ domain-containing protein</fullName>
    </recommendedName>
</protein>
<organism evidence="1 2">
    <name type="scientific">Paenibacillus elgii</name>
    <dbReference type="NCBI Taxonomy" id="189691"/>
    <lineage>
        <taxon>Bacteria</taxon>
        <taxon>Bacillati</taxon>
        <taxon>Bacillota</taxon>
        <taxon>Bacilli</taxon>
        <taxon>Bacillales</taxon>
        <taxon>Paenibacillaceae</taxon>
        <taxon>Paenibacillus</taxon>
    </lineage>
</organism>
<reference evidence="2" key="1">
    <citation type="submission" date="2016-01" db="EMBL/GenBank/DDBJ databases">
        <title>Draft genome of Chromobacterium sp. F49.</title>
        <authorList>
            <person name="Hong K.W."/>
        </authorList>
    </citation>
    <scope>NUCLEOTIDE SEQUENCE [LARGE SCALE GENOMIC DNA]</scope>
    <source>
        <strain evidence="2">M63</strain>
    </source>
</reference>
<accession>A0A163Y5S8</accession>
<dbReference type="EMBL" id="LQRA01000052">
    <property type="protein sequence ID" value="KZE78943.1"/>
    <property type="molecule type" value="Genomic_DNA"/>
</dbReference>
<evidence type="ECO:0000313" key="1">
    <source>
        <dbReference type="EMBL" id="KZE78943.1"/>
    </source>
</evidence>
<dbReference type="RefSeq" id="WP_063181298.1">
    <property type="nucleotide sequence ID" value="NZ_LQRA01000052.1"/>
</dbReference>
<dbReference type="Proteomes" id="UP000076563">
    <property type="component" value="Unassembled WGS sequence"/>
</dbReference>
<dbReference type="eggNOG" id="ENOG503070C">
    <property type="taxonomic scope" value="Bacteria"/>
</dbReference>
<gene>
    <name evidence="1" type="ORF">AV654_15760</name>
</gene>
<dbReference type="OrthoDB" id="2645553at2"/>
<proteinExistence type="predicted"/>